<evidence type="ECO:0000313" key="2">
    <source>
        <dbReference type="Proteomes" id="UP000324800"/>
    </source>
</evidence>
<organism evidence="1 2">
    <name type="scientific">Streblomastix strix</name>
    <dbReference type="NCBI Taxonomy" id="222440"/>
    <lineage>
        <taxon>Eukaryota</taxon>
        <taxon>Metamonada</taxon>
        <taxon>Preaxostyla</taxon>
        <taxon>Oxymonadida</taxon>
        <taxon>Streblomastigidae</taxon>
        <taxon>Streblomastix</taxon>
    </lineage>
</organism>
<reference evidence="1 2" key="1">
    <citation type="submission" date="2019-03" db="EMBL/GenBank/DDBJ databases">
        <title>Single cell metagenomics reveals metabolic interactions within the superorganism composed of flagellate Streblomastix strix and complex community of Bacteroidetes bacteria on its surface.</title>
        <authorList>
            <person name="Treitli S.C."/>
            <person name="Kolisko M."/>
            <person name="Husnik F."/>
            <person name="Keeling P."/>
            <person name="Hampl V."/>
        </authorList>
    </citation>
    <scope>NUCLEOTIDE SEQUENCE [LARGE SCALE GENOMIC DNA]</scope>
    <source>
        <strain evidence="1">ST1C</strain>
    </source>
</reference>
<name>A0A5J4WXM5_9EUKA</name>
<evidence type="ECO:0000313" key="1">
    <source>
        <dbReference type="EMBL" id="KAA6398989.1"/>
    </source>
</evidence>
<proteinExistence type="predicted"/>
<dbReference type="AlphaFoldDB" id="A0A5J4WXM5"/>
<comment type="caution">
    <text evidence="1">The sequence shown here is derived from an EMBL/GenBank/DDBJ whole genome shotgun (WGS) entry which is preliminary data.</text>
</comment>
<dbReference type="Proteomes" id="UP000324800">
    <property type="component" value="Unassembled WGS sequence"/>
</dbReference>
<sequence>MAVKDSSKSSKVKIEDLDLEYFRFTVEEQLSNAFSWAGILEVDIKKNGDFMLIMPQLEVRIAFISLSKGDAQAFKRSVDIYMERVNLKDKYDYKYFMIYQSLSALAEFIGAYRDYSGVIKESSGTVRSADDPIGRSAVRKIDGTGIKNVSELEDFDKTKAALIKITMETAQKFLEKQELQAQVD</sequence>
<gene>
    <name evidence="1" type="ORF">EZS28_005488</name>
</gene>
<accession>A0A5J4WXM5</accession>
<dbReference type="EMBL" id="SNRW01000839">
    <property type="protein sequence ID" value="KAA6398989.1"/>
    <property type="molecule type" value="Genomic_DNA"/>
</dbReference>
<protein>
    <submittedName>
        <fullName evidence="1">Uncharacterized protein</fullName>
    </submittedName>
</protein>